<dbReference type="RefSeq" id="WP_173949611.1">
    <property type="nucleotide sequence ID" value="NZ_CP102845.1"/>
</dbReference>
<keyword evidence="1" id="KW-0521">NADP</keyword>
<evidence type="ECO:0000313" key="5">
    <source>
        <dbReference type="Proteomes" id="UP001017257"/>
    </source>
</evidence>
<name>A0ABY5RUX1_9HYPH</name>
<accession>A0ABY5RUX1</accession>
<dbReference type="PANTHER" id="PTHR43103:SF3">
    <property type="entry name" value="ADP-L-GLYCERO-D-MANNO-HEPTOSE-6-EPIMERASE"/>
    <property type="match status" value="1"/>
</dbReference>
<dbReference type="InterPro" id="IPR036291">
    <property type="entry name" value="NAD(P)-bd_dom_sf"/>
</dbReference>
<reference evidence="4" key="1">
    <citation type="submission" date="2022-08" db="EMBL/GenBank/DDBJ databases">
        <title>Microvirga terrae sp. nov., isolated from soil.</title>
        <authorList>
            <person name="Kim K.H."/>
            <person name="Seo Y.L."/>
            <person name="Kim J.M."/>
            <person name="Lee J.K."/>
            <person name="Han D.M."/>
            <person name="Jeon C.O."/>
        </authorList>
    </citation>
    <scope>NUCLEOTIDE SEQUENCE</scope>
    <source>
        <strain evidence="4">R24</strain>
    </source>
</reference>
<organism evidence="4 5">
    <name type="scientific">Microvirga terrae</name>
    <dbReference type="NCBI Taxonomy" id="2740529"/>
    <lineage>
        <taxon>Bacteria</taxon>
        <taxon>Pseudomonadati</taxon>
        <taxon>Pseudomonadota</taxon>
        <taxon>Alphaproteobacteria</taxon>
        <taxon>Hyphomicrobiales</taxon>
        <taxon>Methylobacteriaceae</taxon>
        <taxon>Microvirga</taxon>
    </lineage>
</organism>
<dbReference type="CDD" id="cd05238">
    <property type="entry name" value="Gne_like_SDR_e"/>
    <property type="match status" value="1"/>
</dbReference>
<keyword evidence="5" id="KW-1185">Reference proteome</keyword>
<dbReference type="Gene3D" id="3.40.50.720">
    <property type="entry name" value="NAD(P)-binding Rossmann-like Domain"/>
    <property type="match status" value="1"/>
</dbReference>
<dbReference type="SUPFAM" id="SSF51735">
    <property type="entry name" value="NAD(P)-binding Rossmann-fold domains"/>
    <property type="match status" value="1"/>
</dbReference>
<dbReference type="NCBIfam" id="NF043036">
    <property type="entry name" value="ErythonDh"/>
    <property type="match status" value="1"/>
</dbReference>
<gene>
    <name evidence="4" type="ORF">HPT29_008015</name>
</gene>
<dbReference type="EMBL" id="CP102845">
    <property type="protein sequence ID" value="UVF21055.1"/>
    <property type="molecule type" value="Genomic_DNA"/>
</dbReference>
<evidence type="ECO:0000256" key="1">
    <source>
        <dbReference type="ARBA" id="ARBA00022857"/>
    </source>
</evidence>
<dbReference type="Pfam" id="PF01370">
    <property type="entry name" value="Epimerase"/>
    <property type="match status" value="1"/>
</dbReference>
<evidence type="ECO:0000259" key="3">
    <source>
        <dbReference type="Pfam" id="PF01370"/>
    </source>
</evidence>
<evidence type="ECO:0000256" key="2">
    <source>
        <dbReference type="ARBA" id="ARBA00023277"/>
    </source>
</evidence>
<dbReference type="PANTHER" id="PTHR43103">
    <property type="entry name" value="NUCLEOSIDE-DIPHOSPHATE-SUGAR EPIMERASE"/>
    <property type="match status" value="1"/>
</dbReference>
<dbReference type="Gene3D" id="3.90.25.10">
    <property type="entry name" value="UDP-galactose 4-epimerase, domain 1"/>
    <property type="match status" value="1"/>
</dbReference>
<dbReference type="Proteomes" id="UP001017257">
    <property type="component" value="Chromosome"/>
</dbReference>
<keyword evidence="2" id="KW-0119">Carbohydrate metabolism</keyword>
<sequence length="326" mass="35524">MRILILGAAGMVGRKLTERLVKDGRLGREAITRLDLHDVVEPERPDAPFAVETMTSDFSMPGEAEKLVAGRPDVIFHLAAIVSGEAEADFDKGYRINLDGTRYLFDAVRVVGGGYKPRLVFTSSIAVFGAPFPDAIGDEFFLTPLTSYGAQKAIGELLLADYTRRGFFDGVGIRLPTICVRPGKPNKAASGFFSGIIREPLNGQEAILPVSTDVRHAHASPRSAVNFLIHAASMDTSKIGPRRSLTMPSVSVTVGEQIDALRRVAGDEAVARIRHDPDPAIIRIVEGWPRHFDARRAESLGFRAESSFDEIISIYIEDELGGVKPR</sequence>
<dbReference type="InterPro" id="IPR050005">
    <property type="entry name" value="DenD"/>
</dbReference>
<evidence type="ECO:0000313" key="4">
    <source>
        <dbReference type="EMBL" id="UVF21055.1"/>
    </source>
</evidence>
<feature type="domain" description="NAD-dependent epimerase/dehydratase" evidence="3">
    <location>
        <begin position="3"/>
        <end position="208"/>
    </location>
</feature>
<protein>
    <submittedName>
        <fullName evidence="4">SDR family oxidoreductase</fullName>
    </submittedName>
</protein>
<proteinExistence type="predicted"/>
<dbReference type="InterPro" id="IPR001509">
    <property type="entry name" value="Epimerase_deHydtase"/>
</dbReference>